<sequence>MMVENKLLSEINSEAEPSWQSRSRSVVTSPVTLFVNSLLFELKKVTFKWKFGFLLLTKKSYGGLGNRNKMLRKNNSNKDSSTLVDLFTHLSSVFLCDEIDFPCETVLDCLRLHCYEKRMKLLDLDDMFLLNIANAMDGKTVMVFAQVCSKLRGLIMCNISSLKRTMSATFDIFISFNKQTKQEDVRALKCGRSIVEPSYYGYSLYDVVPPIPLCQLRITFGSNIEILKWTTEIRHLFKDCRIVPVALIFGGASSGVDLRCFNEDSFIAFVRLFVPHVKEVQLATSRLFEFSNSPRLVFSMINVLRLFGITYEQSFLRYTTEDIGRVIDLWRFSPRAHSCDVFINRSYGYDEINWLRYEAATTIDGNRVTNAIVQHALFENVKLHFHFH</sequence>
<evidence type="ECO:0000313" key="2">
    <source>
        <dbReference type="Proteomes" id="UP000053766"/>
    </source>
</evidence>
<reference evidence="2" key="2">
    <citation type="journal article" date="2016" name="Sci. Rep.">
        <title>Dictyocaulus viviparus genome, variome and transcriptome elucidate lungworm biology and support future intervention.</title>
        <authorList>
            <person name="McNulty S.N."/>
            <person name="Strube C."/>
            <person name="Rosa B.A."/>
            <person name="Martin J.C."/>
            <person name="Tyagi R."/>
            <person name="Choi Y.J."/>
            <person name="Wang Q."/>
            <person name="Hallsworth Pepin K."/>
            <person name="Zhang X."/>
            <person name="Ozersky P."/>
            <person name="Wilson R.K."/>
            <person name="Sternberg P.W."/>
            <person name="Gasser R.B."/>
            <person name="Mitreva M."/>
        </authorList>
    </citation>
    <scope>NUCLEOTIDE SEQUENCE [LARGE SCALE GENOMIC DNA]</scope>
    <source>
        <strain evidence="2">HannoverDv2000</strain>
    </source>
</reference>
<name>A0A0D8XZ96_DICVI</name>
<keyword evidence="2" id="KW-1185">Reference proteome</keyword>
<evidence type="ECO:0000313" key="1">
    <source>
        <dbReference type="EMBL" id="KJH49094.1"/>
    </source>
</evidence>
<reference evidence="1 2" key="1">
    <citation type="submission" date="2013-11" db="EMBL/GenBank/DDBJ databases">
        <title>Draft genome of the bovine lungworm Dictyocaulus viviparus.</title>
        <authorList>
            <person name="Mitreva M."/>
        </authorList>
    </citation>
    <scope>NUCLEOTIDE SEQUENCE [LARGE SCALE GENOMIC DNA]</scope>
    <source>
        <strain evidence="1 2">HannoverDv2000</strain>
    </source>
</reference>
<dbReference type="STRING" id="29172.A0A0D8XZ96"/>
<organism evidence="1 2">
    <name type="scientific">Dictyocaulus viviparus</name>
    <name type="common">Bovine lungworm</name>
    <dbReference type="NCBI Taxonomy" id="29172"/>
    <lineage>
        <taxon>Eukaryota</taxon>
        <taxon>Metazoa</taxon>
        <taxon>Ecdysozoa</taxon>
        <taxon>Nematoda</taxon>
        <taxon>Chromadorea</taxon>
        <taxon>Rhabditida</taxon>
        <taxon>Rhabditina</taxon>
        <taxon>Rhabditomorpha</taxon>
        <taxon>Strongyloidea</taxon>
        <taxon>Metastrongylidae</taxon>
        <taxon>Dictyocaulus</taxon>
    </lineage>
</organism>
<gene>
    <name evidence="1" type="ORF">DICVIV_04801</name>
</gene>
<evidence type="ECO:0008006" key="3">
    <source>
        <dbReference type="Google" id="ProtNLM"/>
    </source>
</evidence>
<dbReference type="EMBL" id="KN716246">
    <property type="protein sequence ID" value="KJH49094.1"/>
    <property type="molecule type" value="Genomic_DNA"/>
</dbReference>
<protein>
    <recommendedName>
        <fullName evidence="3">F-box domain protein</fullName>
    </recommendedName>
</protein>
<dbReference type="Proteomes" id="UP000053766">
    <property type="component" value="Unassembled WGS sequence"/>
</dbReference>
<dbReference type="AlphaFoldDB" id="A0A0D8XZ96"/>
<proteinExistence type="predicted"/>
<accession>A0A0D8XZ96</accession>
<dbReference type="OrthoDB" id="5815644at2759"/>